<accession>A0ABU0Z0I7</accession>
<comment type="caution">
    <text evidence="2">The sequence shown here is derived from an EMBL/GenBank/DDBJ whole genome shotgun (WGS) entry which is preliminary data.</text>
</comment>
<gene>
    <name evidence="2" type="ORF">Q9R08_08910</name>
</gene>
<keyword evidence="1" id="KW-1133">Transmembrane helix</keyword>
<evidence type="ECO:0000313" key="2">
    <source>
        <dbReference type="EMBL" id="MDQ7878090.1"/>
    </source>
</evidence>
<feature type="transmembrane region" description="Helical" evidence="1">
    <location>
        <begin position="34"/>
        <end position="55"/>
    </location>
</feature>
<keyword evidence="1" id="KW-0812">Transmembrane</keyword>
<dbReference type="EMBL" id="JAVFWO010000002">
    <property type="protein sequence ID" value="MDQ7878090.1"/>
    <property type="molecule type" value="Genomic_DNA"/>
</dbReference>
<protein>
    <recommendedName>
        <fullName evidence="4">Fimbrial assembly protein (PilN)</fullName>
    </recommendedName>
</protein>
<reference evidence="2 3" key="1">
    <citation type="submission" date="2023-08" db="EMBL/GenBank/DDBJ databases">
        <title>Microbacterium psychrotolerans sp. nov., a psychrotolerant bacterium isolated from soil in Heilongjiang Province, China.</title>
        <authorList>
            <person name="An P."/>
            <person name="Zhao D."/>
            <person name="Xiang H."/>
        </authorList>
    </citation>
    <scope>NUCLEOTIDE SEQUENCE [LARGE SCALE GENOMIC DNA]</scope>
    <source>
        <strain evidence="2 3">QXD-8</strain>
    </source>
</reference>
<organism evidence="2 3">
    <name type="scientific">Microbacterium psychrotolerans</name>
    <dbReference type="NCBI Taxonomy" id="3068321"/>
    <lineage>
        <taxon>Bacteria</taxon>
        <taxon>Bacillati</taxon>
        <taxon>Actinomycetota</taxon>
        <taxon>Actinomycetes</taxon>
        <taxon>Micrococcales</taxon>
        <taxon>Microbacteriaceae</taxon>
        <taxon>Microbacterium</taxon>
    </lineage>
</organism>
<keyword evidence="1" id="KW-0472">Membrane</keyword>
<evidence type="ECO:0008006" key="4">
    <source>
        <dbReference type="Google" id="ProtNLM"/>
    </source>
</evidence>
<sequence>MTAIPAPFSGVPRVNLMPRSEVVRRERDKLVRQWVWIVLGAIVVALLIIVGAFAFKFLADQRLAAEQAETNALLVEISSLSEVSRALATESELTDYRTEATAADLAWTPVIAKITGILPAETTLTAFDFNVGGVAQGDDPTAEQGVVGTVTIDSPTPLDIVAIIRSLRGVDGVLYADGQSLTSSEASEARYAYLLDVEFDQTVYSNQFAAEEGGE</sequence>
<name>A0ABU0Z0I7_9MICO</name>
<evidence type="ECO:0000256" key="1">
    <source>
        <dbReference type="SAM" id="Phobius"/>
    </source>
</evidence>
<dbReference type="Proteomes" id="UP001235133">
    <property type="component" value="Unassembled WGS sequence"/>
</dbReference>
<proteinExistence type="predicted"/>
<dbReference type="RefSeq" id="WP_308867612.1">
    <property type="nucleotide sequence ID" value="NZ_JAVFWO010000002.1"/>
</dbReference>
<evidence type="ECO:0000313" key="3">
    <source>
        <dbReference type="Proteomes" id="UP001235133"/>
    </source>
</evidence>
<keyword evidence="3" id="KW-1185">Reference proteome</keyword>